<dbReference type="Gramene" id="MELO3C032070.2.1">
    <property type="protein sequence ID" value="MELO3C032070.2.1"/>
    <property type="gene ID" value="MELO3C032070.2"/>
</dbReference>
<organism evidence="1">
    <name type="scientific">Cucumis melo</name>
    <name type="common">Muskmelon</name>
    <dbReference type="NCBI Taxonomy" id="3656"/>
    <lineage>
        <taxon>Eukaryota</taxon>
        <taxon>Viridiplantae</taxon>
        <taxon>Streptophyta</taxon>
        <taxon>Embryophyta</taxon>
        <taxon>Tracheophyta</taxon>
        <taxon>Spermatophyta</taxon>
        <taxon>Magnoliopsida</taxon>
        <taxon>eudicotyledons</taxon>
        <taxon>Gunneridae</taxon>
        <taxon>Pentapetalae</taxon>
        <taxon>rosids</taxon>
        <taxon>fabids</taxon>
        <taxon>Cucurbitales</taxon>
        <taxon>Cucurbitaceae</taxon>
        <taxon>Benincaseae</taxon>
        <taxon>Cucumis</taxon>
    </lineage>
</organism>
<sequence>MNMNKGTKSNDFMDSPFCLSLSLPSFSFALPSNQSYFIYNHRIYLVSPNYTNGFNLLFRCFLTNLIALKANRDSASTKLPPSTKYSMDFDIRYSERYYQIIIMRLMRLGCILPNHWQLKNIPLRFLEQSSSLTLMYFRANKREGEGLTFDRISNSMKFHL</sequence>
<dbReference type="AlphaFoldDB" id="A0A9I9EDK3"/>
<protein>
    <submittedName>
        <fullName evidence="1">Uncharacterized protein</fullName>
    </submittedName>
</protein>
<evidence type="ECO:0000313" key="1">
    <source>
        <dbReference type="EnsemblPlants" id="MELO3C032070.2.1"/>
    </source>
</evidence>
<accession>A0A9I9EDK3</accession>
<name>A0A9I9EDK3_CUCME</name>
<proteinExistence type="predicted"/>
<dbReference type="EnsemblPlants" id="MELO3C032070.2.1">
    <property type="protein sequence ID" value="MELO3C032070.2.1"/>
    <property type="gene ID" value="MELO3C032070.2"/>
</dbReference>
<reference evidence="1" key="1">
    <citation type="submission" date="2023-03" db="UniProtKB">
        <authorList>
            <consortium name="EnsemblPlants"/>
        </authorList>
    </citation>
    <scope>IDENTIFICATION</scope>
</reference>